<dbReference type="GO" id="GO:0005829">
    <property type="term" value="C:cytosol"/>
    <property type="evidence" value="ECO:0007669"/>
    <property type="project" value="TreeGrafter"/>
</dbReference>
<keyword evidence="3" id="KW-1185">Reference proteome</keyword>
<evidence type="ECO:0000313" key="2">
    <source>
        <dbReference type="EMBL" id="KAG1814616.1"/>
    </source>
</evidence>
<dbReference type="PANTHER" id="PTHR43691:SF14">
    <property type="entry name" value="URIDINE PHOSPHORYLASE"/>
    <property type="match status" value="1"/>
</dbReference>
<evidence type="ECO:0000259" key="1">
    <source>
        <dbReference type="Pfam" id="PF01048"/>
    </source>
</evidence>
<dbReference type="Gene3D" id="3.40.50.1580">
    <property type="entry name" value="Nucleoside phosphorylase domain"/>
    <property type="match status" value="1"/>
</dbReference>
<dbReference type="RefSeq" id="XP_041191952.1">
    <property type="nucleotide sequence ID" value="XM_041331128.1"/>
</dbReference>
<dbReference type="GO" id="GO:0006218">
    <property type="term" value="P:uridine catabolic process"/>
    <property type="evidence" value="ECO:0007669"/>
    <property type="project" value="TreeGrafter"/>
</dbReference>
<feature type="non-terminal residue" evidence="2">
    <location>
        <position position="355"/>
    </location>
</feature>
<dbReference type="SUPFAM" id="SSF53167">
    <property type="entry name" value="Purine and uridine phosphorylases"/>
    <property type="match status" value="1"/>
</dbReference>
<evidence type="ECO:0000313" key="3">
    <source>
        <dbReference type="Proteomes" id="UP000807769"/>
    </source>
</evidence>
<sequence>DVTVHPDFPKTEDGRVYHLGIRAGEVANRIITVGSMSRAEGIAKMLDASPKLFSLYSERGFLTITGCYKSVPVSIVCIGMGAPNADFFIREVRECLRGDMLVIRLGSCGCLTDLPVGSLVLPVSSVACTRNVDFDFASCDPWEVPYRLSKPVPADPDLHRALYDALEATRPSSLKNPVVSNAVNASTDSFYSSQGRQTSFQDHNASLIDHLKAAVSGLTTLEMETFWIFHLAASWRGVKQSSSAVNPPLATVPVVPAFSGIPSGTSEKVEVLLPSLDEDTSSRPVIRAAAAQMVFASRSSQAFISPDQVNELEKWSGQGVLEALVKFDVAPEKLHPVSGSVWSLIEPSNPPRALL</sequence>
<protein>
    <submittedName>
        <fullName evidence="2">Nucleoside phosphorylase domain-containing protein</fullName>
    </submittedName>
</protein>
<dbReference type="AlphaFoldDB" id="A0A9P7E8U6"/>
<accession>A0A9P7E8U6</accession>
<organism evidence="2 3">
    <name type="scientific">Suillus subaureus</name>
    <dbReference type="NCBI Taxonomy" id="48587"/>
    <lineage>
        <taxon>Eukaryota</taxon>
        <taxon>Fungi</taxon>
        <taxon>Dikarya</taxon>
        <taxon>Basidiomycota</taxon>
        <taxon>Agaricomycotina</taxon>
        <taxon>Agaricomycetes</taxon>
        <taxon>Agaricomycetidae</taxon>
        <taxon>Boletales</taxon>
        <taxon>Suillineae</taxon>
        <taxon>Suillaceae</taxon>
        <taxon>Suillus</taxon>
    </lineage>
</organism>
<gene>
    <name evidence="2" type="ORF">BJ212DRAFT_1273980</name>
</gene>
<dbReference type="GeneID" id="64625145"/>
<dbReference type="PANTHER" id="PTHR43691">
    <property type="entry name" value="URIDINE PHOSPHORYLASE"/>
    <property type="match status" value="1"/>
</dbReference>
<dbReference type="EMBL" id="JABBWG010000020">
    <property type="protein sequence ID" value="KAG1814616.1"/>
    <property type="molecule type" value="Genomic_DNA"/>
</dbReference>
<name>A0A9P7E8U6_9AGAM</name>
<feature type="domain" description="Nucleoside phosphorylase" evidence="1">
    <location>
        <begin position="29"/>
        <end position="234"/>
    </location>
</feature>
<dbReference type="OrthoDB" id="416752at2759"/>
<comment type="caution">
    <text evidence="2">The sequence shown here is derived from an EMBL/GenBank/DDBJ whole genome shotgun (WGS) entry which is preliminary data.</text>
</comment>
<dbReference type="InterPro" id="IPR000845">
    <property type="entry name" value="Nucleoside_phosphorylase_d"/>
</dbReference>
<reference evidence="2" key="1">
    <citation type="journal article" date="2020" name="New Phytol.">
        <title>Comparative genomics reveals dynamic genome evolution in host specialist ectomycorrhizal fungi.</title>
        <authorList>
            <person name="Lofgren L.A."/>
            <person name="Nguyen N.H."/>
            <person name="Vilgalys R."/>
            <person name="Ruytinx J."/>
            <person name="Liao H.L."/>
            <person name="Branco S."/>
            <person name="Kuo A."/>
            <person name="LaButti K."/>
            <person name="Lipzen A."/>
            <person name="Andreopoulos W."/>
            <person name="Pangilinan J."/>
            <person name="Riley R."/>
            <person name="Hundley H."/>
            <person name="Na H."/>
            <person name="Barry K."/>
            <person name="Grigoriev I.V."/>
            <person name="Stajich J.E."/>
            <person name="Kennedy P.G."/>
        </authorList>
    </citation>
    <scope>NUCLEOTIDE SEQUENCE</scope>
    <source>
        <strain evidence="2">MN1</strain>
    </source>
</reference>
<dbReference type="Proteomes" id="UP000807769">
    <property type="component" value="Unassembled WGS sequence"/>
</dbReference>
<dbReference type="InterPro" id="IPR035994">
    <property type="entry name" value="Nucleoside_phosphorylase_sf"/>
</dbReference>
<dbReference type="Pfam" id="PF01048">
    <property type="entry name" value="PNP_UDP_1"/>
    <property type="match status" value="1"/>
</dbReference>
<proteinExistence type="predicted"/>
<dbReference type="GO" id="GO:0004850">
    <property type="term" value="F:uridine phosphorylase activity"/>
    <property type="evidence" value="ECO:0007669"/>
    <property type="project" value="TreeGrafter"/>
</dbReference>
<dbReference type="CDD" id="cd17769">
    <property type="entry name" value="NP_TgUP-like"/>
    <property type="match status" value="1"/>
</dbReference>